<dbReference type="SUPFAM" id="SSF50447">
    <property type="entry name" value="Translation proteins"/>
    <property type="match status" value="1"/>
</dbReference>
<evidence type="ECO:0000313" key="7">
    <source>
        <dbReference type="EMBL" id="KAK7242090.1"/>
    </source>
</evidence>
<dbReference type="Pfam" id="PF22594">
    <property type="entry name" value="GTP-eEF1A_C"/>
    <property type="match status" value="1"/>
</dbReference>
<evidence type="ECO:0000259" key="6">
    <source>
        <dbReference type="PROSITE" id="PS51722"/>
    </source>
</evidence>
<accession>A0ABR1G0Q8</accession>
<dbReference type="PANTHER" id="PTHR23115">
    <property type="entry name" value="TRANSLATION FACTOR"/>
    <property type="match status" value="1"/>
</dbReference>
<dbReference type="SUPFAM" id="SSF50465">
    <property type="entry name" value="EF-Tu/eEF-1alpha/eIF2-gamma C-terminal domain"/>
    <property type="match status" value="1"/>
</dbReference>
<dbReference type="Gene3D" id="2.40.30.10">
    <property type="entry name" value="Translation factors"/>
    <property type="match status" value="2"/>
</dbReference>
<sequence>MNPNAASFSFNAGAADWTPGGFSAPPPAAPPRLRGARGAAGAGPGGERPALGRRARRRRGRPREAKRLLGSPDELLKEESLWPLMKLDSFGLGAMAAAIDEAAAAPADAAAPTEPEPAAAKEEPEEEVAEEEVVVEEDPREHLNVVFIGHVDAGKSTLSGNMLYLTGFVDKRTIEKYEREAKQRNRESWFLAFIMDTNEEERAKGKTVEVGRAPFETEVKRYTILDAPGHKSYVPHMISGAAQADVGILVISARRGEFETGFERGGQTREHAMLCKTLGVRFLLVVINKMDDPTVQWKKERYDECVSKLKPFLKTCGFIIRKEVKFMPISGLVGSNVLNQVDAAVCPWWQACVDAGDHNTTDATLIGCLDKLTIEGRSAESPVRIPVLDRFYERGTMVMGKVESGRIAKGMKLTIMPTKQEVKVEQVYVNETTPVFSAKPGENVSFKVSGAAIEEICKGFVLCSAPVCRAVNKFTCQLALVELLEHRPIFTSGYTCMLHAHTCETEVTCSKLLSQVNAKVKPKPGAPPRPICFAKQGAVVIAQLSVPETICLEVFEDMNQLGRFTLRDEGKSIAIGKIISLDE</sequence>
<dbReference type="InterPro" id="IPR004161">
    <property type="entry name" value="EFTu-like_2"/>
</dbReference>
<dbReference type="InterPro" id="IPR009001">
    <property type="entry name" value="Transl_elong_EF1A/Init_IF2_C"/>
</dbReference>
<evidence type="ECO:0000256" key="3">
    <source>
        <dbReference type="ARBA" id="ARBA00022741"/>
    </source>
</evidence>
<dbReference type="CDD" id="cd03704">
    <property type="entry name" value="eRF3_C_III"/>
    <property type="match status" value="1"/>
</dbReference>
<dbReference type="Pfam" id="PF00009">
    <property type="entry name" value="GTP_EFTU"/>
    <property type="match status" value="1"/>
</dbReference>
<feature type="compositionally biased region" description="Low complexity" evidence="5">
    <location>
        <begin position="105"/>
        <end position="118"/>
    </location>
</feature>
<dbReference type="SUPFAM" id="SSF52540">
    <property type="entry name" value="P-loop containing nucleoside triphosphate hydrolases"/>
    <property type="match status" value="1"/>
</dbReference>
<dbReference type="InterPro" id="IPR050100">
    <property type="entry name" value="TRAFAC_GTPase_members"/>
</dbReference>
<name>A0ABR1G0Q8_AURAN</name>
<reference evidence="7 8" key="1">
    <citation type="submission" date="2024-03" db="EMBL/GenBank/DDBJ databases">
        <title>Aureococcus anophagefferens CCMP1851 and Kratosvirus quantuckense: Draft genome of a second virus-susceptible host strain in the model system.</title>
        <authorList>
            <person name="Chase E."/>
            <person name="Truchon A.R."/>
            <person name="Schepens W."/>
            <person name="Wilhelm S.W."/>
        </authorList>
    </citation>
    <scope>NUCLEOTIDE SEQUENCE [LARGE SCALE GENOMIC DNA]</scope>
    <source>
        <strain evidence="7 8">CCMP1851</strain>
    </source>
</reference>
<proteinExistence type="inferred from homology"/>
<keyword evidence="8" id="KW-1185">Reference proteome</keyword>
<evidence type="ECO:0000256" key="1">
    <source>
        <dbReference type="ARBA" id="ARBA00004229"/>
    </source>
</evidence>
<dbReference type="EMBL" id="JBBJCI010000149">
    <property type="protein sequence ID" value="KAK7242090.1"/>
    <property type="molecule type" value="Genomic_DNA"/>
</dbReference>
<dbReference type="PROSITE" id="PS51722">
    <property type="entry name" value="G_TR_2"/>
    <property type="match status" value="1"/>
</dbReference>
<comment type="similarity">
    <text evidence="2">Belongs to the TRAFAC class translation factor GTPase superfamily. Classic translation factor GTPase family. EF-Tu/EF-1A subfamily.</text>
</comment>
<dbReference type="CDD" id="cd04089">
    <property type="entry name" value="eRF3_II"/>
    <property type="match status" value="1"/>
</dbReference>
<dbReference type="PRINTS" id="PR00315">
    <property type="entry name" value="ELONGATNFCT"/>
</dbReference>
<feature type="region of interest" description="Disordered" evidence="5">
    <location>
        <begin position="105"/>
        <end position="126"/>
    </location>
</feature>
<organism evidence="7 8">
    <name type="scientific">Aureococcus anophagefferens</name>
    <name type="common">Harmful bloom alga</name>
    <dbReference type="NCBI Taxonomy" id="44056"/>
    <lineage>
        <taxon>Eukaryota</taxon>
        <taxon>Sar</taxon>
        <taxon>Stramenopiles</taxon>
        <taxon>Ochrophyta</taxon>
        <taxon>Pelagophyceae</taxon>
        <taxon>Pelagomonadales</taxon>
        <taxon>Pelagomonadaceae</taxon>
        <taxon>Aureococcus</taxon>
    </lineage>
</organism>
<evidence type="ECO:0000256" key="2">
    <source>
        <dbReference type="ARBA" id="ARBA00007249"/>
    </source>
</evidence>
<dbReference type="Proteomes" id="UP001363151">
    <property type="component" value="Unassembled WGS sequence"/>
</dbReference>
<dbReference type="InterPro" id="IPR054696">
    <property type="entry name" value="GTP-eEF1A_C"/>
</dbReference>
<evidence type="ECO:0000313" key="8">
    <source>
        <dbReference type="Proteomes" id="UP001363151"/>
    </source>
</evidence>
<dbReference type="Pfam" id="PF03144">
    <property type="entry name" value="GTP_EFTU_D2"/>
    <property type="match status" value="1"/>
</dbReference>
<protein>
    <submittedName>
        <fullName evidence="7">Translation termination factor GTPase</fullName>
    </submittedName>
</protein>
<feature type="compositionally biased region" description="Basic residues" evidence="5">
    <location>
        <begin position="51"/>
        <end position="61"/>
    </location>
</feature>
<dbReference type="InterPro" id="IPR031157">
    <property type="entry name" value="G_TR_CS"/>
</dbReference>
<keyword evidence="3" id="KW-0547">Nucleotide-binding</keyword>
<feature type="region of interest" description="Disordered" evidence="5">
    <location>
        <begin position="15"/>
        <end position="71"/>
    </location>
</feature>
<dbReference type="InterPro" id="IPR009000">
    <property type="entry name" value="Transl_B-barrel_sf"/>
</dbReference>
<dbReference type="InterPro" id="IPR027417">
    <property type="entry name" value="P-loop_NTPase"/>
</dbReference>
<keyword evidence="4" id="KW-0342">GTP-binding</keyword>
<comment type="caution">
    <text evidence="7">The sequence shown here is derived from an EMBL/GenBank/DDBJ whole genome shotgun (WGS) entry which is preliminary data.</text>
</comment>
<dbReference type="InterPro" id="IPR000795">
    <property type="entry name" value="T_Tr_GTP-bd_dom"/>
</dbReference>
<dbReference type="Gene3D" id="3.40.50.300">
    <property type="entry name" value="P-loop containing nucleotide triphosphate hydrolases"/>
    <property type="match status" value="1"/>
</dbReference>
<dbReference type="CDD" id="cd01883">
    <property type="entry name" value="EF1_alpha"/>
    <property type="match status" value="1"/>
</dbReference>
<evidence type="ECO:0000256" key="5">
    <source>
        <dbReference type="SAM" id="MobiDB-lite"/>
    </source>
</evidence>
<gene>
    <name evidence="7" type="primary">SUP35</name>
    <name evidence="7" type="ORF">SO694_00157010</name>
</gene>
<comment type="subcellular location">
    <subcellularLocation>
        <location evidence="1">Plastid</location>
        <location evidence="1">Chloroplast</location>
    </subcellularLocation>
</comment>
<feature type="domain" description="Tr-type G" evidence="6">
    <location>
        <begin position="140"/>
        <end position="373"/>
    </location>
</feature>
<dbReference type="PROSITE" id="PS00301">
    <property type="entry name" value="G_TR_1"/>
    <property type="match status" value="1"/>
</dbReference>
<evidence type="ECO:0000256" key="4">
    <source>
        <dbReference type="ARBA" id="ARBA00023134"/>
    </source>
</evidence>